<evidence type="ECO:0000256" key="2">
    <source>
        <dbReference type="ARBA" id="ARBA00002147"/>
    </source>
</evidence>
<comment type="caution">
    <text evidence="8">The sequence shown here is derived from an EMBL/GenBank/DDBJ whole genome shotgun (WGS) entry which is preliminary data.</text>
</comment>
<dbReference type="GO" id="GO:0005975">
    <property type="term" value="P:carbohydrate metabolic process"/>
    <property type="evidence" value="ECO:0007669"/>
    <property type="project" value="UniProtKB-UniRule"/>
</dbReference>
<keyword evidence="5 7" id="KW-0413">Isomerase</keyword>
<dbReference type="GO" id="GO:0047465">
    <property type="term" value="F:N-acylglucosamine-6-phosphate 2-epimerase activity"/>
    <property type="evidence" value="ECO:0007669"/>
    <property type="project" value="UniProtKB-EC"/>
</dbReference>
<protein>
    <recommendedName>
        <fullName evidence="7">Putative N-acetylmannosamine-6-phosphate 2-epimerase</fullName>
        <ecNumber evidence="7">5.1.3.9</ecNumber>
    </recommendedName>
    <alternativeName>
        <fullName evidence="7">ManNAc-6-P epimerase</fullName>
    </alternativeName>
</protein>
<evidence type="ECO:0000256" key="7">
    <source>
        <dbReference type="HAMAP-Rule" id="MF_01235"/>
    </source>
</evidence>
<dbReference type="Gene3D" id="3.20.20.70">
    <property type="entry name" value="Aldolase class I"/>
    <property type="match status" value="1"/>
</dbReference>
<dbReference type="Proteomes" id="UP000005309">
    <property type="component" value="Unassembled WGS sequence"/>
</dbReference>
<evidence type="ECO:0000256" key="6">
    <source>
        <dbReference type="ARBA" id="ARBA00023277"/>
    </source>
</evidence>
<evidence type="ECO:0000256" key="5">
    <source>
        <dbReference type="ARBA" id="ARBA00023235"/>
    </source>
</evidence>
<dbReference type="PANTHER" id="PTHR36204">
    <property type="entry name" value="N-ACETYLMANNOSAMINE-6-PHOSPHATE 2-EPIMERASE-RELATED"/>
    <property type="match status" value="1"/>
</dbReference>
<dbReference type="FunFam" id="3.20.20.70:FF:000035">
    <property type="entry name" value="Putative N-acetylmannosamine-6-phosphate 2-epimerase"/>
    <property type="match status" value="1"/>
</dbReference>
<dbReference type="InterPro" id="IPR011060">
    <property type="entry name" value="RibuloseP-bd_barrel"/>
</dbReference>
<dbReference type="InterPro" id="IPR007260">
    <property type="entry name" value="NanE"/>
</dbReference>
<dbReference type="GO" id="GO:0006053">
    <property type="term" value="P:N-acetylmannosamine catabolic process"/>
    <property type="evidence" value="ECO:0007669"/>
    <property type="project" value="TreeGrafter"/>
</dbReference>
<dbReference type="STRING" id="638302.HMPREF0908_0517"/>
<comment type="catalytic activity">
    <reaction evidence="1 7">
        <text>an N-acyl-D-glucosamine 6-phosphate = an N-acyl-D-mannosamine 6-phosphate</text>
        <dbReference type="Rhea" id="RHEA:23932"/>
        <dbReference type="ChEBI" id="CHEBI:57599"/>
        <dbReference type="ChEBI" id="CHEBI:57666"/>
        <dbReference type="EC" id="5.1.3.9"/>
    </reaction>
</comment>
<dbReference type="CDD" id="cd04729">
    <property type="entry name" value="NanE"/>
    <property type="match status" value="1"/>
</dbReference>
<comment type="function">
    <text evidence="2 7">Converts N-acetylmannosamine-6-phosphate (ManNAc-6-P) to N-acetylglucosamine-6-phosphate (GlcNAc-6-P).</text>
</comment>
<organism evidence="8 9">
    <name type="scientific">Selenomonas flueggei ATCC 43531</name>
    <dbReference type="NCBI Taxonomy" id="638302"/>
    <lineage>
        <taxon>Bacteria</taxon>
        <taxon>Bacillati</taxon>
        <taxon>Bacillota</taxon>
        <taxon>Negativicutes</taxon>
        <taxon>Selenomonadales</taxon>
        <taxon>Selenomonadaceae</taxon>
        <taxon>Selenomonas</taxon>
    </lineage>
</organism>
<dbReference type="EC" id="5.1.3.9" evidence="7"/>
<dbReference type="EMBL" id="ACLA01000006">
    <property type="protein sequence ID" value="EEQ49201.1"/>
    <property type="molecule type" value="Genomic_DNA"/>
</dbReference>
<name>C4V1R4_9FIRM</name>
<evidence type="ECO:0000256" key="1">
    <source>
        <dbReference type="ARBA" id="ARBA00000056"/>
    </source>
</evidence>
<keyword evidence="9" id="KW-1185">Reference proteome</keyword>
<evidence type="ECO:0000256" key="3">
    <source>
        <dbReference type="ARBA" id="ARBA00005081"/>
    </source>
</evidence>
<reference evidence="8 9" key="1">
    <citation type="submission" date="2009-04" db="EMBL/GenBank/DDBJ databases">
        <authorList>
            <person name="Qin X."/>
            <person name="Bachman B."/>
            <person name="Battles P."/>
            <person name="Bell A."/>
            <person name="Bess C."/>
            <person name="Bickham C."/>
            <person name="Chaboub L."/>
            <person name="Chen D."/>
            <person name="Coyle M."/>
            <person name="Deiros D.R."/>
            <person name="Dinh H."/>
            <person name="Forbes L."/>
            <person name="Fowler G."/>
            <person name="Francisco L."/>
            <person name="Fu Q."/>
            <person name="Gubbala S."/>
            <person name="Hale W."/>
            <person name="Han Y."/>
            <person name="Hemphill L."/>
            <person name="Highlander S.K."/>
            <person name="Hirani K."/>
            <person name="Hogues M."/>
            <person name="Jackson L."/>
            <person name="Jakkamsetti A."/>
            <person name="Javaid M."/>
            <person name="Jiang H."/>
            <person name="Korchina V."/>
            <person name="Kovar C."/>
            <person name="Lara F."/>
            <person name="Lee S."/>
            <person name="Mata R."/>
            <person name="Mathew T."/>
            <person name="Moen C."/>
            <person name="Morales K."/>
            <person name="Munidasa M."/>
            <person name="Nazareth L."/>
            <person name="Ngo R."/>
            <person name="Nguyen L."/>
            <person name="Okwuonu G."/>
            <person name="Ongeri F."/>
            <person name="Patil S."/>
            <person name="Petrosino J."/>
            <person name="Pham C."/>
            <person name="Pham P."/>
            <person name="Pu L.-L."/>
            <person name="Puazo M."/>
            <person name="Raj R."/>
            <person name="Reid J."/>
            <person name="Rouhana J."/>
            <person name="Saada N."/>
            <person name="Shang Y."/>
            <person name="Simmons D."/>
            <person name="Thornton R."/>
            <person name="Warren J."/>
            <person name="Weissenberger G."/>
            <person name="Zhang J."/>
            <person name="Zhang L."/>
            <person name="Zhou C."/>
            <person name="Zhu D."/>
            <person name="Muzny D."/>
            <person name="Worley K."/>
            <person name="Gibbs R."/>
        </authorList>
    </citation>
    <scope>NUCLEOTIDE SEQUENCE [LARGE SCALE GENOMIC DNA]</scope>
    <source>
        <strain evidence="8 9">ATCC 43531</strain>
    </source>
</reference>
<dbReference type="GO" id="GO:0005829">
    <property type="term" value="C:cytosol"/>
    <property type="evidence" value="ECO:0007669"/>
    <property type="project" value="TreeGrafter"/>
</dbReference>
<keyword evidence="6 7" id="KW-0119">Carbohydrate metabolism</keyword>
<accession>C4V1R4</accession>
<sequence length="223" mass="24017">MNFFDKVKGKLIISCQALADEPLCSPFIMGRMARAAKEGGAVGIRAQSVADIDEIRAVTQLPVIGLIKQTYADSEIYITATMREAEALIGTGCEMIALDMTNRERPQGTDVRDLIARIHAAHRLVLADISTYEEGMKAAELGADAVSTTMSGYTPYSPQIAGPDFALMRRLAKDAPVPVFAEGRINTPEELVEAMQTGVFGAIVGSAITRPQLIARRFTEAIA</sequence>
<dbReference type="InterPro" id="IPR013785">
    <property type="entry name" value="Aldolase_TIM"/>
</dbReference>
<dbReference type="AlphaFoldDB" id="C4V1R4"/>
<dbReference type="eggNOG" id="COG3010">
    <property type="taxonomic scope" value="Bacteria"/>
</dbReference>
<dbReference type="Pfam" id="PF04131">
    <property type="entry name" value="NanE"/>
    <property type="match status" value="1"/>
</dbReference>
<evidence type="ECO:0000256" key="4">
    <source>
        <dbReference type="ARBA" id="ARBA00007439"/>
    </source>
</evidence>
<gene>
    <name evidence="7 8" type="primary">nanE</name>
    <name evidence="8" type="ORF">HMPREF0908_0517</name>
</gene>
<dbReference type="GO" id="GO:0019262">
    <property type="term" value="P:N-acetylneuraminate catabolic process"/>
    <property type="evidence" value="ECO:0007669"/>
    <property type="project" value="UniProtKB-UniRule"/>
</dbReference>
<dbReference type="RefSeq" id="WP_006690780.1">
    <property type="nucleotide sequence ID" value="NZ_GG694007.1"/>
</dbReference>
<dbReference type="OrthoDB" id="9781704at2"/>
<dbReference type="NCBIfam" id="NF002231">
    <property type="entry name" value="PRK01130.1"/>
    <property type="match status" value="1"/>
</dbReference>
<dbReference type="SUPFAM" id="SSF51366">
    <property type="entry name" value="Ribulose-phoshate binding barrel"/>
    <property type="match status" value="1"/>
</dbReference>
<dbReference type="PANTHER" id="PTHR36204:SF1">
    <property type="entry name" value="N-ACETYLMANNOSAMINE-6-PHOSPHATE 2-EPIMERASE-RELATED"/>
    <property type="match status" value="1"/>
</dbReference>
<comment type="pathway">
    <text evidence="3 7">Amino-sugar metabolism; N-acetylneuraminate degradation; D-fructose 6-phosphate from N-acetylneuraminate: step 3/5.</text>
</comment>
<evidence type="ECO:0000313" key="9">
    <source>
        <dbReference type="Proteomes" id="UP000005309"/>
    </source>
</evidence>
<dbReference type="UniPathway" id="UPA00629">
    <property type="reaction ID" value="UER00682"/>
</dbReference>
<dbReference type="HOGENOM" id="CLU_086300_1_0_9"/>
<dbReference type="HAMAP" id="MF_01235">
    <property type="entry name" value="ManNAc6P_epimer"/>
    <property type="match status" value="1"/>
</dbReference>
<comment type="similarity">
    <text evidence="4 7">Belongs to the NanE family.</text>
</comment>
<evidence type="ECO:0000313" key="8">
    <source>
        <dbReference type="EMBL" id="EEQ49201.1"/>
    </source>
</evidence>
<proteinExistence type="inferred from homology"/>